<name>A0A9P8VZY3_9HYPO</name>
<evidence type="ECO:0000256" key="5">
    <source>
        <dbReference type="ARBA" id="ARBA00023157"/>
    </source>
</evidence>
<feature type="disulfide bond" evidence="8">
    <location>
        <begin position="393"/>
        <end position="422"/>
    </location>
</feature>
<evidence type="ECO:0000256" key="3">
    <source>
        <dbReference type="ARBA" id="ARBA00007658"/>
    </source>
</evidence>
<dbReference type="GO" id="GO:0005783">
    <property type="term" value="C:endoplasmic reticulum"/>
    <property type="evidence" value="ECO:0007669"/>
    <property type="project" value="TreeGrafter"/>
</dbReference>
<evidence type="ECO:0000313" key="11">
    <source>
        <dbReference type="EMBL" id="KAH6885265.1"/>
    </source>
</evidence>
<comment type="caution">
    <text evidence="11">The sequence shown here is derived from an EMBL/GenBank/DDBJ whole genome shotgun (WGS) entry which is preliminary data.</text>
</comment>
<evidence type="ECO:0000256" key="2">
    <source>
        <dbReference type="ARBA" id="ARBA00004922"/>
    </source>
</evidence>
<gene>
    <name evidence="11" type="ORF">B0T10DRAFT_492297</name>
</gene>
<keyword evidence="10" id="KW-0812">Transmembrane</keyword>
<dbReference type="InterPro" id="IPR036026">
    <property type="entry name" value="Seven-hairpin_glycosidases"/>
</dbReference>
<dbReference type="Gene3D" id="1.50.10.10">
    <property type="match status" value="1"/>
</dbReference>
<evidence type="ECO:0000256" key="7">
    <source>
        <dbReference type="PIRSR" id="PIRSR601382-2"/>
    </source>
</evidence>
<keyword evidence="4 9" id="KW-0378">Hydrolase</keyword>
<dbReference type="InterPro" id="IPR012341">
    <property type="entry name" value="6hp_glycosidase-like_sf"/>
</dbReference>
<comment type="cofactor">
    <cofactor evidence="1 7">
        <name>Ca(2+)</name>
        <dbReference type="ChEBI" id="CHEBI:29108"/>
    </cofactor>
</comment>
<feature type="active site" evidence="6">
    <location>
        <position position="318"/>
    </location>
</feature>
<comment type="similarity">
    <text evidence="3 9">Belongs to the glycosyl hydrolase 47 family.</text>
</comment>
<protein>
    <recommendedName>
        <fullName evidence="9">alpha-1,2-Mannosidase</fullName>
        <ecNumber evidence="9">3.2.1.-</ecNumber>
    </recommendedName>
</protein>
<dbReference type="GO" id="GO:0005509">
    <property type="term" value="F:calcium ion binding"/>
    <property type="evidence" value="ECO:0007669"/>
    <property type="project" value="InterPro"/>
</dbReference>
<feature type="active site" description="Proton donor" evidence="6">
    <location>
        <position position="182"/>
    </location>
</feature>
<keyword evidence="7" id="KW-0106">Calcium</keyword>
<organism evidence="11 12">
    <name type="scientific">Thelonectria olida</name>
    <dbReference type="NCBI Taxonomy" id="1576542"/>
    <lineage>
        <taxon>Eukaryota</taxon>
        <taxon>Fungi</taxon>
        <taxon>Dikarya</taxon>
        <taxon>Ascomycota</taxon>
        <taxon>Pezizomycotina</taxon>
        <taxon>Sordariomycetes</taxon>
        <taxon>Hypocreomycetidae</taxon>
        <taxon>Hypocreales</taxon>
        <taxon>Nectriaceae</taxon>
        <taxon>Thelonectria</taxon>
    </lineage>
</organism>
<keyword evidence="10" id="KW-1133">Transmembrane helix</keyword>
<feature type="active site" description="Proton donor" evidence="6">
    <location>
        <position position="436"/>
    </location>
</feature>
<evidence type="ECO:0000313" key="12">
    <source>
        <dbReference type="Proteomes" id="UP000777438"/>
    </source>
</evidence>
<dbReference type="PRINTS" id="PR00747">
    <property type="entry name" value="GLYHDRLASE47"/>
</dbReference>
<accession>A0A9P8VZY3</accession>
<evidence type="ECO:0000256" key="9">
    <source>
        <dbReference type="RuleBase" id="RU361193"/>
    </source>
</evidence>
<dbReference type="GO" id="GO:0016020">
    <property type="term" value="C:membrane"/>
    <property type="evidence" value="ECO:0007669"/>
    <property type="project" value="InterPro"/>
</dbReference>
<dbReference type="OrthoDB" id="8118055at2759"/>
<reference evidence="11 12" key="1">
    <citation type="journal article" date="2021" name="Nat. Commun.">
        <title>Genetic determinants of endophytism in the Arabidopsis root mycobiome.</title>
        <authorList>
            <person name="Mesny F."/>
            <person name="Miyauchi S."/>
            <person name="Thiergart T."/>
            <person name="Pickel B."/>
            <person name="Atanasova L."/>
            <person name="Karlsson M."/>
            <person name="Huettel B."/>
            <person name="Barry K.W."/>
            <person name="Haridas S."/>
            <person name="Chen C."/>
            <person name="Bauer D."/>
            <person name="Andreopoulos W."/>
            <person name="Pangilinan J."/>
            <person name="LaButti K."/>
            <person name="Riley R."/>
            <person name="Lipzen A."/>
            <person name="Clum A."/>
            <person name="Drula E."/>
            <person name="Henrissat B."/>
            <person name="Kohler A."/>
            <person name="Grigoriev I.V."/>
            <person name="Martin F.M."/>
            <person name="Hacquard S."/>
        </authorList>
    </citation>
    <scope>NUCLEOTIDE SEQUENCE [LARGE SCALE GENOMIC DNA]</scope>
    <source>
        <strain evidence="11 12">MPI-CAGE-CH-0241</strain>
    </source>
</reference>
<dbReference type="EC" id="3.2.1.-" evidence="9"/>
<dbReference type="FunFam" id="1.50.10.10:FF:000037">
    <property type="entry name" value="alpha-1,2-Mannosidase"/>
    <property type="match status" value="1"/>
</dbReference>
<feature type="binding site" evidence="7">
    <location>
        <position position="582"/>
    </location>
    <ligand>
        <name>Ca(2+)</name>
        <dbReference type="ChEBI" id="CHEBI:29108"/>
    </ligand>
</feature>
<keyword evidence="10" id="KW-0472">Membrane</keyword>
<dbReference type="Pfam" id="PF01532">
    <property type="entry name" value="Glyco_hydro_47"/>
    <property type="match status" value="1"/>
</dbReference>
<dbReference type="GO" id="GO:0036503">
    <property type="term" value="P:ERAD pathway"/>
    <property type="evidence" value="ECO:0007669"/>
    <property type="project" value="UniProtKB-ARBA"/>
</dbReference>
<dbReference type="InterPro" id="IPR050749">
    <property type="entry name" value="Glycosyl_Hydrolase_47"/>
</dbReference>
<dbReference type="GO" id="GO:0004571">
    <property type="term" value="F:mannosyl-oligosaccharide 1,2-alpha-mannosidase activity"/>
    <property type="evidence" value="ECO:0007669"/>
    <property type="project" value="InterPro"/>
</dbReference>
<keyword evidence="5 8" id="KW-1015">Disulfide bond</keyword>
<evidence type="ECO:0000256" key="10">
    <source>
        <dbReference type="SAM" id="Phobius"/>
    </source>
</evidence>
<evidence type="ECO:0000256" key="8">
    <source>
        <dbReference type="PIRSR" id="PIRSR601382-3"/>
    </source>
</evidence>
<dbReference type="InterPro" id="IPR001382">
    <property type="entry name" value="Glyco_hydro_47"/>
</dbReference>
<evidence type="ECO:0000256" key="4">
    <source>
        <dbReference type="ARBA" id="ARBA00022801"/>
    </source>
</evidence>
<sequence length="591" mass="66779">MLPRSRSFIWAGAFMTFMVMYMYSSGHPVVVIDEYRPAPVELSAWRPSADDSYLWRTIATDYPPSTVLTLPTGTPQSFPRVQKAFGEEAAGARAKREQRRDAVKETFLKCWTSYRENAWMADELSPVSGGMRNPFGGWAATLVDALDTLWIMDEKTEFGRAVDAVEDIDFTMTEMQEINTFETAIRYLGAFLSAFDLSADARLLRKAAQVGEMLYKAFDTPNRMPIARWDIHAAIHQDKQEAATSVLLAEIGSMSLEFTRLSQLTGNPKWFDAVQRIADLMAEQQDSTELPGLWPLTVNAKDGVFDSGSTFTLGAMADSAYEYLPKMAALLGGQLPVYQSMYEKAMNTSMRHNLFRPMVPDNDDILLSGAVQTSGRQPNATVRLESQGQHLVCYLGGVMALGGKLFDHPEHLEVANKLTDGCVYAYKAFPHGIMPETFHMLPCEQQGCKWDENRWKQAVLDRTKESDADAIIAEKHLPKGFIDIPDRRYILRPEAIESVFVLYRVTGREDLLEAAWDMFRAINSNTKTELANTAVWDVTVAGEKPREVDSMESFWMGETLKYFYLVFSEPELISLDKYVFNTEAHPFRRET</sequence>
<dbReference type="PANTHER" id="PTHR11742">
    <property type="entry name" value="MANNOSYL-OLIGOSACCHARIDE ALPHA-1,2-MANNOSIDASE-RELATED"/>
    <property type="match status" value="1"/>
</dbReference>
<proteinExistence type="inferred from homology"/>
<dbReference type="EMBL" id="JAGPYM010000018">
    <property type="protein sequence ID" value="KAH6885265.1"/>
    <property type="molecule type" value="Genomic_DNA"/>
</dbReference>
<keyword evidence="9" id="KW-0326">Glycosidase</keyword>
<dbReference type="AlphaFoldDB" id="A0A9P8VZY3"/>
<keyword evidence="12" id="KW-1185">Reference proteome</keyword>
<keyword evidence="7" id="KW-0479">Metal-binding</keyword>
<dbReference type="Proteomes" id="UP000777438">
    <property type="component" value="Unassembled WGS sequence"/>
</dbReference>
<feature type="transmembrane region" description="Helical" evidence="10">
    <location>
        <begin position="7"/>
        <end position="24"/>
    </location>
</feature>
<feature type="active site" evidence="6">
    <location>
        <position position="494"/>
    </location>
</feature>
<evidence type="ECO:0000256" key="6">
    <source>
        <dbReference type="PIRSR" id="PIRSR601382-1"/>
    </source>
</evidence>
<comment type="pathway">
    <text evidence="2">Protein modification; protein glycosylation.</text>
</comment>
<evidence type="ECO:0000256" key="1">
    <source>
        <dbReference type="ARBA" id="ARBA00001913"/>
    </source>
</evidence>
<dbReference type="SUPFAM" id="SSF48225">
    <property type="entry name" value="Seven-hairpin glycosidases"/>
    <property type="match status" value="1"/>
</dbReference>
<dbReference type="GO" id="GO:0005975">
    <property type="term" value="P:carbohydrate metabolic process"/>
    <property type="evidence" value="ECO:0007669"/>
    <property type="project" value="InterPro"/>
</dbReference>
<dbReference type="PANTHER" id="PTHR11742:SF89">
    <property type="entry name" value="ALPHA-1,2-MANNOSIDASE"/>
    <property type="match status" value="1"/>
</dbReference>